<evidence type="ECO:0000313" key="1">
    <source>
        <dbReference type="EMBL" id="WSB95844.1"/>
    </source>
</evidence>
<name>A0ACD4ZBU3_9ACTN</name>
<accession>A0ACD4ZBU3</accession>
<dbReference type="EMBL" id="CP109109">
    <property type="protein sequence ID" value="WSB95844.1"/>
    <property type="molecule type" value="Genomic_DNA"/>
</dbReference>
<gene>
    <name evidence="1" type="ORF">OG835_01605</name>
</gene>
<dbReference type="Proteomes" id="UP001348369">
    <property type="component" value="Chromosome"/>
</dbReference>
<organism evidence="1 2">
    <name type="scientific">Streptomyces scopuliridis</name>
    <dbReference type="NCBI Taxonomy" id="452529"/>
    <lineage>
        <taxon>Bacteria</taxon>
        <taxon>Bacillati</taxon>
        <taxon>Actinomycetota</taxon>
        <taxon>Actinomycetes</taxon>
        <taxon>Kitasatosporales</taxon>
        <taxon>Streptomycetaceae</taxon>
        <taxon>Streptomyces</taxon>
    </lineage>
</organism>
<reference evidence="1" key="1">
    <citation type="submission" date="2022-10" db="EMBL/GenBank/DDBJ databases">
        <title>The complete genomes of actinobacterial strains from the NBC collection.</title>
        <authorList>
            <person name="Joergensen T.S."/>
            <person name="Alvarez Arevalo M."/>
            <person name="Sterndorff E.B."/>
            <person name="Faurdal D."/>
            <person name="Vuksanovic O."/>
            <person name="Mourched A.-S."/>
            <person name="Charusanti P."/>
            <person name="Shaw S."/>
            <person name="Blin K."/>
            <person name="Weber T."/>
        </authorList>
    </citation>
    <scope>NUCLEOTIDE SEQUENCE</scope>
    <source>
        <strain evidence="1">NBC 01771</strain>
    </source>
</reference>
<sequence length="51" mass="5468">MAIKTVLRHLATEHPDLQALDSDATFTELGLIARRSVGRPRKTAAAPAATK</sequence>
<protein>
    <submittedName>
        <fullName evidence="1">Uncharacterized protein</fullName>
    </submittedName>
</protein>
<keyword evidence="2" id="KW-1185">Reference proteome</keyword>
<evidence type="ECO:0000313" key="2">
    <source>
        <dbReference type="Proteomes" id="UP001348369"/>
    </source>
</evidence>
<proteinExistence type="predicted"/>